<keyword evidence="1" id="KW-0479">Metal-binding</keyword>
<dbReference type="InterPro" id="IPR050792">
    <property type="entry name" value="ADP-ribosylglycohydrolase"/>
</dbReference>
<organism evidence="2 3">
    <name type="scientific">Chamaesiphon minutus (strain ATCC 27169 / PCC 6605)</name>
    <dbReference type="NCBI Taxonomy" id="1173020"/>
    <lineage>
        <taxon>Bacteria</taxon>
        <taxon>Bacillati</taxon>
        <taxon>Cyanobacteriota</taxon>
        <taxon>Cyanophyceae</taxon>
        <taxon>Gomontiellales</taxon>
        <taxon>Chamaesiphonaceae</taxon>
        <taxon>Chamaesiphon</taxon>
    </lineage>
</organism>
<dbReference type="EMBL" id="CP003600">
    <property type="protein sequence ID" value="AFY96003.1"/>
    <property type="molecule type" value="Genomic_DNA"/>
</dbReference>
<comment type="cofactor">
    <cofactor evidence="1">
        <name>Mg(2+)</name>
        <dbReference type="ChEBI" id="CHEBI:18420"/>
    </cofactor>
    <text evidence="1">Binds 2 magnesium ions per subunit.</text>
</comment>
<dbReference type="PANTHER" id="PTHR16222">
    <property type="entry name" value="ADP-RIBOSYLGLYCOHYDROLASE"/>
    <property type="match status" value="1"/>
</dbReference>
<dbReference type="SUPFAM" id="SSF101478">
    <property type="entry name" value="ADP-ribosylglycohydrolase"/>
    <property type="match status" value="1"/>
</dbReference>
<keyword evidence="3" id="KW-1185">Reference proteome</keyword>
<dbReference type="Gene3D" id="1.10.4080.10">
    <property type="entry name" value="ADP-ribosylation/Crystallin J1"/>
    <property type="match status" value="1"/>
</dbReference>
<dbReference type="eggNOG" id="COG1397">
    <property type="taxonomic scope" value="Bacteria"/>
</dbReference>
<reference evidence="2 3" key="1">
    <citation type="submission" date="2012-05" db="EMBL/GenBank/DDBJ databases">
        <title>Finished chromosome of genome of Chamaesiphon sp. PCC 6605.</title>
        <authorList>
            <consortium name="US DOE Joint Genome Institute"/>
            <person name="Gugger M."/>
            <person name="Coursin T."/>
            <person name="Rippka R."/>
            <person name="Tandeau De Marsac N."/>
            <person name="Huntemann M."/>
            <person name="Wei C.-L."/>
            <person name="Han J."/>
            <person name="Detter J.C."/>
            <person name="Han C."/>
            <person name="Tapia R."/>
            <person name="Chen A."/>
            <person name="Kyrpides N."/>
            <person name="Mavromatis K."/>
            <person name="Markowitz V."/>
            <person name="Szeto E."/>
            <person name="Ivanova N."/>
            <person name="Pagani I."/>
            <person name="Pati A."/>
            <person name="Goodwin L."/>
            <person name="Nordberg H.P."/>
            <person name="Cantor M.N."/>
            <person name="Hua S.X."/>
            <person name="Woyke T."/>
            <person name="Kerfeld C.A."/>
        </authorList>
    </citation>
    <scope>NUCLEOTIDE SEQUENCE [LARGE SCALE GENOMIC DNA]</scope>
    <source>
        <strain evidence="3">ATCC 27169 / PCC 6605</strain>
    </source>
</reference>
<feature type="binding site" evidence="1">
    <location>
        <position position="48"/>
    </location>
    <ligand>
        <name>Mg(2+)</name>
        <dbReference type="ChEBI" id="CHEBI:18420"/>
        <label>1</label>
    </ligand>
</feature>
<dbReference type="AlphaFoldDB" id="K9UMV8"/>
<dbReference type="Pfam" id="PF03747">
    <property type="entry name" value="ADP_ribosyl_GH"/>
    <property type="match status" value="1"/>
</dbReference>
<dbReference type="PATRIC" id="fig|1173020.3.peg.5846"/>
<feature type="binding site" evidence="1">
    <location>
        <position position="263"/>
    </location>
    <ligand>
        <name>Mg(2+)</name>
        <dbReference type="ChEBI" id="CHEBI:18420"/>
        <label>1</label>
    </ligand>
</feature>
<feature type="binding site" evidence="1">
    <location>
        <position position="50"/>
    </location>
    <ligand>
        <name>Mg(2+)</name>
        <dbReference type="ChEBI" id="CHEBI:18420"/>
        <label>1</label>
    </ligand>
</feature>
<feature type="binding site" evidence="1">
    <location>
        <position position="264"/>
    </location>
    <ligand>
        <name>Mg(2+)</name>
        <dbReference type="ChEBI" id="CHEBI:18420"/>
        <label>1</label>
    </ligand>
</feature>
<dbReference type="RefSeq" id="WP_015162089.1">
    <property type="nucleotide sequence ID" value="NC_019697.1"/>
</dbReference>
<dbReference type="HOGENOM" id="CLU_024566_5_0_3"/>
<evidence type="ECO:0000313" key="3">
    <source>
        <dbReference type="Proteomes" id="UP000010366"/>
    </source>
</evidence>
<dbReference type="InterPro" id="IPR005502">
    <property type="entry name" value="Ribosyl_crysJ1"/>
</dbReference>
<evidence type="ECO:0000313" key="2">
    <source>
        <dbReference type="EMBL" id="AFY96003.1"/>
    </source>
</evidence>
<keyword evidence="2" id="KW-0378">Hydrolase</keyword>
<dbReference type="STRING" id="1173020.Cha6605_5103"/>
<gene>
    <name evidence="2" type="ORF">Cha6605_5103</name>
</gene>
<accession>K9UMV8</accession>
<dbReference type="KEGG" id="cmp:Cha6605_5103"/>
<dbReference type="GO" id="GO:0046872">
    <property type="term" value="F:metal ion binding"/>
    <property type="evidence" value="ECO:0007669"/>
    <property type="project" value="UniProtKB-KW"/>
</dbReference>
<keyword evidence="1" id="KW-0460">Magnesium</keyword>
<sequence>MEPLARAELALAGLSIGDAFGQMFFGNTETMSMAIDLRALPAPPWYLTDDSIMAIGIVETLRACGEIDRDYLASRFAANYSRNRRRGYGGMAHHILQKLCKGEDWRKVAPAVFDGMGSYGNGAAMRVAPLGAFYADDLERLQIQAIASAEVTHSHLEGKVGALAISLAAAWAWHHREDNKYHPPDLFSFILDRLPESDTKNGIYRASELPLEYSIATAVSALGNGTMVSAQDTVPFTLWCAARHLDDFEAAMWATVSGLGDRDTTCALVGGIVALYVGEAGIPKDWQAARESLTDWESAEVDWE</sequence>
<feature type="binding site" evidence="1">
    <location>
        <position position="49"/>
    </location>
    <ligand>
        <name>Mg(2+)</name>
        <dbReference type="ChEBI" id="CHEBI:18420"/>
        <label>1</label>
    </ligand>
</feature>
<dbReference type="Proteomes" id="UP000010366">
    <property type="component" value="Chromosome"/>
</dbReference>
<protein>
    <submittedName>
        <fullName evidence="2">ADP-ribosylglycohydrolase</fullName>
    </submittedName>
</protein>
<dbReference type="InterPro" id="IPR036705">
    <property type="entry name" value="Ribosyl_crysJ1_sf"/>
</dbReference>
<dbReference type="GO" id="GO:0016787">
    <property type="term" value="F:hydrolase activity"/>
    <property type="evidence" value="ECO:0007669"/>
    <property type="project" value="UniProtKB-KW"/>
</dbReference>
<feature type="binding site" evidence="1">
    <location>
        <position position="261"/>
    </location>
    <ligand>
        <name>Mg(2+)</name>
        <dbReference type="ChEBI" id="CHEBI:18420"/>
        <label>1</label>
    </ligand>
</feature>
<name>K9UMV8_CHAP6</name>
<evidence type="ECO:0000256" key="1">
    <source>
        <dbReference type="PIRSR" id="PIRSR605502-1"/>
    </source>
</evidence>
<proteinExistence type="predicted"/>
<dbReference type="PANTHER" id="PTHR16222:SF12">
    <property type="entry name" value="ADP-RIBOSYLGLYCOHYDROLASE-RELATED"/>
    <property type="match status" value="1"/>
</dbReference>